<dbReference type="EMBL" id="JABSTQ010011529">
    <property type="protein sequence ID" value="KAG0410371.1"/>
    <property type="molecule type" value="Genomic_DNA"/>
</dbReference>
<reference evidence="1 2" key="1">
    <citation type="journal article" date="2020" name="Cell">
        <title>Large-Scale Comparative Analyses of Tick Genomes Elucidate Their Genetic Diversity and Vector Capacities.</title>
        <authorList>
            <consortium name="Tick Genome and Microbiome Consortium (TIGMIC)"/>
            <person name="Jia N."/>
            <person name="Wang J."/>
            <person name="Shi W."/>
            <person name="Du L."/>
            <person name="Sun Y."/>
            <person name="Zhan W."/>
            <person name="Jiang J.F."/>
            <person name="Wang Q."/>
            <person name="Zhang B."/>
            <person name="Ji P."/>
            <person name="Bell-Sakyi L."/>
            <person name="Cui X.M."/>
            <person name="Yuan T.T."/>
            <person name="Jiang B.G."/>
            <person name="Yang W.F."/>
            <person name="Lam T.T."/>
            <person name="Chang Q.C."/>
            <person name="Ding S.J."/>
            <person name="Wang X.J."/>
            <person name="Zhu J.G."/>
            <person name="Ruan X.D."/>
            <person name="Zhao L."/>
            <person name="Wei J.T."/>
            <person name="Ye R.Z."/>
            <person name="Que T.C."/>
            <person name="Du C.H."/>
            <person name="Zhou Y.H."/>
            <person name="Cheng J.X."/>
            <person name="Dai P.F."/>
            <person name="Guo W.B."/>
            <person name="Han X.H."/>
            <person name="Huang E.J."/>
            <person name="Li L.F."/>
            <person name="Wei W."/>
            <person name="Gao Y.C."/>
            <person name="Liu J.Z."/>
            <person name="Shao H.Z."/>
            <person name="Wang X."/>
            <person name="Wang C.C."/>
            <person name="Yang T.C."/>
            <person name="Huo Q.B."/>
            <person name="Li W."/>
            <person name="Chen H.Y."/>
            <person name="Chen S.E."/>
            <person name="Zhou L.G."/>
            <person name="Ni X.B."/>
            <person name="Tian J.H."/>
            <person name="Sheng Y."/>
            <person name="Liu T."/>
            <person name="Pan Y.S."/>
            <person name="Xia L.Y."/>
            <person name="Li J."/>
            <person name="Zhao F."/>
            <person name="Cao W.C."/>
        </authorList>
    </citation>
    <scope>NUCLEOTIDE SEQUENCE [LARGE SCALE GENOMIC DNA]</scope>
    <source>
        <strain evidence="1">Iper-2018</strain>
    </source>
</reference>
<protein>
    <submittedName>
        <fullName evidence="1">Uncharacterized protein</fullName>
    </submittedName>
</protein>
<evidence type="ECO:0000313" key="1">
    <source>
        <dbReference type="EMBL" id="KAG0410371.1"/>
    </source>
</evidence>
<accession>A0AC60NTK6</accession>
<name>A0AC60NTK6_IXOPE</name>
<sequence>MKHAAFAGTSPSELPSTNSPDSGREISDPVSMTGEQVQLLRCKMVYGLIFLLGISLITAGLAVFPTYSRSLGLGLVVCGVVVFVASAVLADACAAHVYAARQCKPPEYEAVVPDDEEAVFARSQFVPRAGSYRLSEEHQTPLFTSRCKWCSLGRAGTKIAFKPSCAPVSPGQGATESRCVVRDTIKDYVVSPRAILGIVHTSLEITDLATRLGGFSLCGFELSLQGGHTLKTAAGRDGRGEGVGRGTPASHALPMRCSTSSVVGALLVSLCVVGIFCIVLLDVTVGLFMVGTSFTVSLLFGIVWLGRTFYSGQPRRSSSCQQMDATRLSTAQGGDALMAIDIPPYPASQDKGAPHSSDLLRLQSVPGNDQAVRVTKLPPVQRESDDFTTVFL</sequence>
<evidence type="ECO:0000313" key="2">
    <source>
        <dbReference type="Proteomes" id="UP000805193"/>
    </source>
</evidence>
<proteinExistence type="predicted"/>
<keyword evidence="2" id="KW-1185">Reference proteome</keyword>
<comment type="caution">
    <text evidence="1">The sequence shown here is derived from an EMBL/GenBank/DDBJ whole genome shotgun (WGS) entry which is preliminary data.</text>
</comment>
<gene>
    <name evidence="1" type="ORF">HPB47_012516</name>
</gene>
<organism evidence="1 2">
    <name type="scientific">Ixodes persulcatus</name>
    <name type="common">Taiga tick</name>
    <dbReference type="NCBI Taxonomy" id="34615"/>
    <lineage>
        <taxon>Eukaryota</taxon>
        <taxon>Metazoa</taxon>
        <taxon>Ecdysozoa</taxon>
        <taxon>Arthropoda</taxon>
        <taxon>Chelicerata</taxon>
        <taxon>Arachnida</taxon>
        <taxon>Acari</taxon>
        <taxon>Parasitiformes</taxon>
        <taxon>Ixodida</taxon>
        <taxon>Ixodoidea</taxon>
        <taxon>Ixodidae</taxon>
        <taxon>Ixodinae</taxon>
        <taxon>Ixodes</taxon>
    </lineage>
</organism>
<dbReference type="Proteomes" id="UP000805193">
    <property type="component" value="Unassembled WGS sequence"/>
</dbReference>